<accession>A0ABY6HM15</accession>
<keyword evidence="2" id="KW-1185">Reference proteome</keyword>
<dbReference type="Proteomes" id="UP001208689">
    <property type="component" value="Chromosome"/>
</dbReference>
<evidence type="ECO:0000313" key="1">
    <source>
        <dbReference type="EMBL" id="UYP44558.1"/>
    </source>
</evidence>
<proteinExistence type="predicted"/>
<dbReference type="EMBL" id="CP104013">
    <property type="protein sequence ID" value="UYP44558.1"/>
    <property type="molecule type" value="Genomic_DNA"/>
</dbReference>
<sequence>MKIMSDNTIMFYFTTRVGPEKRQIPFPASPSLDFVDVIEEVCKKFGVSMQTLSLATPTGLVLTNTDLMESVSKVADKYGFAFEIIDQGVVGGN</sequence>
<name>A0ABY6HM15_9ARCH</name>
<evidence type="ECO:0000313" key="2">
    <source>
        <dbReference type="Proteomes" id="UP001208689"/>
    </source>
</evidence>
<reference evidence="1" key="1">
    <citation type="submission" date="2022-09" db="EMBL/GenBank/DDBJ databases">
        <title>Actin cytoskeleton and complex cell architecture in an #Asgard archaeon.</title>
        <authorList>
            <person name="Ponce Toledo R.I."/>
            <person name="Schleper C."/>
            <person name="Rodrigues Oliveira T."/>
            <person name="Wollweber F."/>
            <person name="Xu J."/>
            <person name="Rittmann S."/>
            <person name="Klingl A."/>
            <person name="Pilhofer M."/>
        </authorList>
    </citation>
    <scope>NUCLEOTIDE SEQUENCE</scope>
    <source>
        <strain evidence="1">B-35</strain>
    </source>
</reference>
<gene>
    <name evidence="1" type="ORF">NEF87_000843</name>
</gene>
<protein>
    <submittedName>
        <fullName evidence="1">Uncharacterized protein</fullName>
    </submittedName>
</protein>
<organism evidence="1 2">
    <name type="scientific">Candidatus Lokiarchaeum ossiferum</name>
    <dbReference type="NCBI Taxonomy" id="2951803"/>
    <lineage>
        <taxon>Archaea</taxon>
        <taxon>Promethearchaeati</taxon>
        <taxon>Promethearchaeota</taxon>
        <taxon>Promethearchaeia</taxon>
        <taxon>Promethearchaeales</taxon>
        <taxon>Promethearchaeaceae</taxon>
        <taxon>Candidatus Lokiarchaeum</taxon>
    </lineage>
</organism>